<proteinExistence type="predicted"/>
<organism evidence="1 2">
    <name type="scientific">Xenoophorus captivus</name>
    <dbReference type="NCBI Taxonomy" id="1517983"/>
    <lineage>
        <taxon>Eukaryota</taxon>
        <taxon>Metazoa</taxon>
        <taxon>Chordata</taxon>
        <taxon>Craniata</taxon>
        <taxon>Vertebrata</taxon>
        <taxon>Euteleostomi</taxon>
        <taxon>Actinopterygii</taxon>
        <taxon>Neopterygii</taxon>
        <taxon>Teleostei</taxon>
        <taxon>Neoteleostei</taxon>
        <taxon>Acanthomorphata</taxon>
        <taxon>Ovalentaria</taxon>
        <taxon>Atherinomorphae</taxon>
        <taxon>Cyprinodontiformes</taxon>
        <taxon>Goodeidae</taxon>
        <taxon>Xenoophorus</taxon>
    </lineage>
</organism>
<comment type="caution">
    <text evidence="1">The sequence shown here is derived from an EMBL/GenBank/DDBJ whole genome shotgun (WGS) entry which is preliminary data.</text>
</comment>
<evidence type="ECO:0000313" key="2">
    <source>
        <dbReference type="Proteomes" id="UP001434883"/>
    </source>
</evidence>
<reference evidence="1 2" key="1">
    <citation type="submission" date="2021-06" db="EMBL/GenBank/DDBJ databases">
        <authorList>
            <person name="Palmer J.M."/>
        </authorList>
    </citation>
    <scope>NUCLEOTIDE SEQUENCE [LARGE SCALE GENOMIC DNA]</scope>
    <source>
        <strain evidence="1 2">XC_2019</strain>
        <tissue evidence="1">Muscle</tissue>
    </source>
</reference>
<name>A0ABV0S1Z1_9TELE</name>
<evidence type="ECO:0000313" key="1">
    <source>
        <dbReference type="EMBL" id="MEQ2214411.1"/>
    </source>
</evidence>
<gene>
    <name evidence="1" type="ORF">XENOCAPTIV_005852</name>
</gene>
<dbReference type="EMBL" id="JAHRIN010067382">
    <property type="protein sequence ID" value="MEQ2214411.1"/>
    <property type="molecule type" value="Genomic_DNA"/>
</dbReference>
<sequence>MVLTLKVINCIVCSKASCSVRKELPFMLEACSVDSCQNSARLSFSLDQLQEMTSTMWDLECSVNLCHSENCVEGGRVRRNLEVTQSCQPRGSRNVPLLIDQRARLDCSQ</sequence>
<protein>
    <submittedName>
        <fullName evidence="1">Uncharacterized protein</fullName>
    </submittedName>
</protein>
<keyword evidence="2" id="KW-1185">Reference proteome</keyword>
<dbReference type="Proteomes" id="UP001434883">
    <property type="component" value="Unassembled WGS sequence"/>
</dbReference>
<accession>A0ABV0S1Z1</accession>